<gene>
    <name evidence="2" type="ORF">CK203_028107</name>
</gene>
<dbReference type="EMBL" id="QGNW01000098">
    <property type="protein sequence ID" value="RVW97684.1"/>
    <property type="molecule type" value="Genomic_DNA"/>
</dbReference>
<feature type="compositionally biased region" description="Basic and acidic residues" evidence="1">
    <location>
        <begin position="1"/>
        <end position="14"/>
    </location>
</feature>
<proteinExistence type="predicted"/>
<reference evidence="2 3" key="1">
    <citation type="journal article" date="2018" name="PLoS Genet.">
        <title>Population sequencing reveals clonal diversity and ancestral inbreeding in the grapevine cultivar Chardonnay.</title>
        <authorList>
            <person name="Roach M.J."/>
            <person name="Johnson D.L."/>
            <person name="Bohlmann J."/>
            <person name="van Vuuren H.J."/>
            <person name="Jones S.J."/>
            <person name="Pretorius I.S."/>
            <person name="Schmidt S.A."/>
            <person name="Borneman A.R."/>
        </authorList>
    </citation>
    <scope>NUCLEOTIDE SEQUENCE [LARGE SCALE GENOMIC DNA]</scope>
    <source>
        <strain evidence="3">cv. Chardonnay</strain>
        <tissue evidence="2">Leaf</tissue>
    </source>
</reference>
<evidence type="ECO:0000256" key="1">
    <source>
        <dbReference type="SAM" id="MobiDB-lite"/>
    </source>
</evidence>
<sequence length="125" mass="13770">MAGERCRVGEDNRTRKGGRKGYAMVFAKGTRSKGEQVQSFPNSNSNKTDDGPVEKKETGGERAGGDEASVVEDCRAYERKAQPLSKIGSTFEKAHRPDSPQQRRLANHFRFLTTPPSQLGLFLLG</sequence>
<dbReference type="Proteomes" id="UP000288805">
    <property type="component" value="Unassembled WGS sequence"/>
</dbReference>
<comment type="caution">
    <text evidence="2">The sequence shown here is derived from an EMBL/GenBank/DDBJ whole genome shotgun (WGS) entry which is preliminary data.</text>
</comment>
<feature type="region of interest" description="Disordered" evidence="1">
    <location>
        <begin position="1"/>
        <end position="70"/>
    </location>
</feature>
<organism evidence="2 3">
    <name type="scientific">Vitis vinifera</name>
    <name type="common">Grape</name>
    <dbReference type="NCBI Taxonomy" id="29760"/>
    <lineage>
        <taxon>Eukaryota</taxon>
        <taxon>Viridiplantae</taxon>
        <taxon>Streptophyta</taxon>
        <taxon>Embryophyta</taxon>
        <taxon>Tracheophyta</taxon>
        <taxon>Spermatophyta</taxon>
        <taxon>Magnoliopsida</taxon>
        <taxon>eudicotyledons</taxon>
        <taxon>Gunneridae</taxon>
        <taxon>Pentapetalae</taxon>
        <taxon>rosids</taxon>
        <taxon>Vitales</taxon>
        <taxon>Vitaceae</taxon>
        <taxon>Viteae</taxon>
        <taxon>Vitis</taxon>
    </lineage>
</organism>
<name>A0A438ILU1_VITVI</name>
<evidence type="ECO:0000313" key="3">
    <source>
        <dbReference type="Proteomes" id="UP000288805"/>
    </source>
</evidence>
<evidence type="ECO:0000313" key="2">
    <source>
        <dbReference type="EMBL" id="RVW97684.1"/>
    </source>
</evidence>
<accession>A0A438ILU1</accession>
<dbReference type="AlphaFoldDB" id="A0A438ILU1"/>
<feature type="compositionally biased region" description="Basic and acidic residues" evidence="1">
    <location>
        <begin position="47"/>
        <end position="65"/>
    </location>
</feature>
<protein>
    <submittedName>
        <fullName evidence="2">Uncharacterized protein</fullName>
    </submittedName>
</protein>
<feature type="compositionally biased region" description="Polar residues" evidence="1">
    <location>
        <begin position="35"/>
        <end position="46"/>
    </location>
</feature>